<sequence>GRKAIGGDFIYTNTITELRSQHFFHFILRQSSGWPRTCDPPASASRLAGIIGVCHHAQPQTRNLFFKFFFFFLDVDRPLFYSFIYMWC</sequence>
<protein>
    <submittedName>
        <fullName evidence="1">Uncharacterized protein</fullName>
    </submittedName>
</protein>
<name>A0A8D2ARZ6_SCIVU</name>
<reference evidence="1" key="1">
    <citation type="submission" date="2025-08" db="UniProtKB">
        <authorList>
            <consortium name="Ensembl"/>
        </authorList>
    </citation>
    <scope>IDENTIFICATION</scope>
</reference>
<dbReference type="Proteomes" id="UP000694564">
    <property type="component" value="Chromosome 3"/>
</dbReference>
<organism evidence="1 2">
    <name type="scientific">Sciurus vulgaris</name>
    <name type="common">Eurasian red squirrel</name>
    <dbReference type="NCBI Taxonomy" id="55149"/>
    <lineage>
        <taxon>Eukaryota</taxon>
        <taxon>Metazoa</taxon>
        <taxon>Chordata</taxon>
        <taxon>Craniata</taxon>
        <taxon>Vertebrata</taxon>
        <taxon>Euteleostomi</taxon>
        <taxon>Mammalia</taxon>
        <taxon>Eutheria</taxon>
        <taxon>Euarchontoglires</taxon>
        <taxon>Glires</taxon>
        <taxon>Rodentia</taxon>
        <taxon>Sciuromorpha</taxon>
        <taxon>Sciuridae</taxon>
        <taxon>Sciurinae</taxon>
        <taxon>Sciurini</taxon>
        <taxon>Sciurus</taxon>
    </lineage>
</organism>
<dbReference type="AlphaFoldDB" id="A0A8D2ARZ6"/>
<proteinExistence type="predicted"/>
<reference evidence="1" key="2">
    <citation type="submission" date="2025-09" db="UniProtKB">
        <authorList>
            <consortium name="Ensembl"/>
        </authorList>
    </citation>
    <scope>IDENTIFICATION</scope>
</reference>
<dbReference type="Ensembl" id="ENSSVLT00005005305.1">
    <property type="protein sequence ID" value="ENSSVLP00005004813.1"/>
    <property type="gene ID" value="ENSSVLG00005003852.1"/>
</dbReference>
<accession>A0A8D2ARZ6</accession>
<evidence type="ECO:0000313" key="1">
    <source>
        <dbReference type="Ensembl" id="ENSSVLP00005004813.1"/>
    </source>
</evidence>
<keyword evidence="2" id="KW-1185">Reference proteome</keyword>
<evidence type="ECO:0000313" key="2">
    <source>
        <dbReference type="Proteomes" id="UP000694564"/>
    </source>
</evidence>